<feature type="domain" description="Effector-associated" evidence="2">
    <location>
        <begin position="6"/>
        <end position="60"/>
    </location>
</feature>
<feature type="coiled-coil region" evidence="1">
    <location>
        <begin position="5"/>
        <end position="83"/>
    </location>
</feature>
<dbReference type="InterPro" id="IPR045438">
    <property type="entry name" value="EAD9"/>
</dbReference>
<reference evidence="5" key="2">
    <citation type="submission" date="2023-07" db="EMBL/GenBank/DDBJ databases">
        <authorList>
            <person name="Bai X.-H."/>
            <person name="Wang H.-H."/>
            <person name="Wang J."/>
            <person name="Ma M.-Y."/>
            <person name="Hu H.-H."/>
            <person name="Song Z.-L."/>
            <person name="Ma H.-G."/>
            <person name="Fan Y."/>
            <person name="Du C.-Y."/>
            <person name="Xu J.-C."/>
        </authorList>
    </citation>
    <scope>NUCLEOTIDE SEQUENCE</scope>
    <source>
        <strain evidence="5">CZ1</strain>
    </source>
</reference>
<evidence type="ECO:0000313" key="5">
    <source>
        <dbReference type="EMBL" id="WNZ48021.1"/>
    </source>
</evidence>
<dbReference type="Pfam" id="PF19962">
    <property type="entry name" value="EAD9"/>
    <property type="match status" value="1"/>
</dbReference>
<dbReference type="EMBL" id="CP130144">
    <property type="protein sequence ID" value="WNZ48021.1"/>
    <property type="molecule type" value="Genomic_DNA"/>
</dbReference>
<proteinExistence type="predicted"/>
<sequence>MSNLYQVKLERLAKQKQRLDDLTADYQAISDDISSKISSVDRQRLERDLKQCEKEMERVAEVCDRLEAELQKFQSKVDETQTLIDLLSPIQFEVVIKIYRNCLAEGRARSIPDTVEALVQQLTDLPKDLLVRFVGLLIREPIEQKDALKAWAIQQGMSLPEAEVRTAEICLMIKVKTRGNPSLGYLVEAAIAQDPDPWDSTIEAIKTPISIPFAPDPKRAPGYAQEDLPQILDQLLATCGSHYQIPLSDLVIQWFLPIELMSLPLEHWQIQIGRIQKQCNGLRCKAVIVRSSDRQYYLSASGDWKKYWMRLLDCRESRCAQTLEALDPIKGRTTINWIKTQLVGCKFVEHHELQKQERLWDALLGQGLPVALWMRQSKGDAEKAKKVMQSVTKCSIAELPDSLARHRQKALSHDCETDRLEAASLCLLLDNPFRPFPTIDYQSA</sequence>
<gene>
    <name evidence="5" type="ORF">Q2T42_09270</name>
</gene>
<dbReference type="InterPro" id="IPR045440">
    <property type="entry name" value="VMAP-M1"/>
</dbReference>
<evidence type="ECO:0000259" key="2">
    <source>
        <dbReference type="Pfam" id="PF19962"/>
    </source>
</evidence>
<dbReference type="InterPro" id="IPR045450">
    <property type="entry name" value="VMAP_C"/>
</dbReference>
<dbReference type="Pfam" id="PF20028">
    <property type="entry name" value="VMAP-C"/>
    <property type="match status" value="1"/>
</dbReference>
<dbReference type="AlphaFoldDB" id="A0AA96WZ79"/>
<reference evidence="5" key="1">
    <citation type="journal article" date="2023" name="Plants (Basel)">
        <title>Genomic Analysis of Leptolyngbya boryana CZ1 Reveals Efficient Carbon Fixation Modules.</title>
        <authorList>
            <person name="Bai X."/>
            <person name="Wang H."/>
            <person name="Cheng W."/>
            <person name="Wang J."/>
            <person name="Ma M."/>
            <person name="Hu H."/>
            <person name="Song Z."/>
            <person name="Ma H."/>
            <person name="Fan Y."/>
            <person name="Du C."/>
            <person name="Xu J."/>
        </authorList>
    </citation>
    <scope>NUCLEOTIDE SEQUENCE</scope>
    <source>
        <strain evidence="5">CZ1</strain>
    </source>
</reference>
<evidence type="ECO:0000256" key="1">
    <source>
        <dbReference type="SAM" id="Coils"/>
    </source>
</evidence>
<accession>A0AA96WZ79</accession>
<protein>
    <submittedName>
        <fullName evidence="5">Uncharacterized protein</fullName>
    </submittedName>
</protein>
<feature type="domain" description="vWA-MoxR associated protein middle region 1" evidence="3">
    <location>
        <begin position="91"/>
        <end position="174"/>
    </location>
</feature>
<dbReference type="Pfam" id="PF19963">
    <property type="entry name" value="VMAP-M1"/>
    <property type="match status" value="1"/>
</dbReference>
<feature type="domain" description="vWA-MoxR associated protein C-terminal" evidence="4">
    <location>
        <begin position="220"/>
        <end position="432"/>
    </location>
</feature>
<dbReference type="RefSeq" id="WP_316428434.1">
    <property type="nucleotide sequence ID" value="NZ_CP130144.1"/>
</dbReference>
<evidence type="ECO:0000259" key="4">
    <source>
        <dbReference type="Pfam" id="PF20028"/>
    </source>
</evidence>
<organism evidence="5">
    <name type="scientific">Leptolyngbya boryana CZ1</name>
    <dbReference type="NCBI Taxonomy" id="3060204"/>
    <lineage>
        <taxon>Bacteria</taxon>
        <taxon>Bacillati</taxon>
        <taxon>Cyanobacteriota</taxon>
        <taxon>Cyanophyceae</taxon>
        <taxon>Leptolyngbyales</taxon>
        <taxon>Leptolyngbyaceae</taxon>
        <taxon>Leptolyngbya group</taxon>
        <taxon>Leptolyngbya</taxon>
    </lineage>
</organism>
<name>A0AA96WZ79_LEPBY</name>
<keyword evidence="1" id="KW-0175">Coiled coil</keyword>
<evidence type="ECO:0000259" key="3">
    <source>
        <dbReference type="Pfam" id="PF19963"/>
    </source>
</evidence>